<name>A0A8S5SI79_9CAUD</name>
<organism evidence="1">
    <name type="scientific">Myoviridae sp. ct04y17</name>
    <dbReference type="NCBI Taxonomy" id="2827652"/>
    <lineage>
        <taxon>Viruses</taxon>
        <taxon>Duplodnaviria</taxon>
        <taxon>Heunggongvirae</taxon>
        <taxon>Uroviricota</taxon>
        <taxon>Caudoviricetes</taxon>
    </lineage>
</organism>
<dbReference type="EMBL" id="BK032600">
    <property type="protein sequence ID" value="DAF50756.1"/>
    <property type="molecule type" value="Genomic_DNA"/>
</dbReference>
<reference evidence="1" key="1">
    <citation type="journal article" date="2021" name="Proc. Natl. Acad. Sci. U.S.A.">
        <title>A Catalog of Tens of Thousands of Viruses from Human Metagenomes Reveals Hidden Associations with Chronic Diseases.</title>
        <authorList>
            <person name="Tisza M.J."/>
            <person name="Buck C.B."/>
        </authorList>
    </citation>
    <scope>NUCLEOTIDE SEQUENCE</scope>
    <source>
        <strain evidence="1">Ct04y17</strain>
    </source>
</reference>
<accession>A0A8S5SI79</accession>
<protein>
    <submittedName>
        <fullName evidence="1">Uncharacterized protein</fullName>
    </submittedName>
</protein>
<evidence type="ECO:0000313" key="1">
    <source>
        <dbReference type="EMBL" id="DAF50756.1"/>
    </source>
</evidence>
<proteinExistence type="predicted"/>
<sequence length="31" mass="3692">MYVKMYINTFRCADLTAKSKTYLKITFNEVV</sequence>